<dbReference type="Proteomes" id="UP001595816">
    <property type="component" value="Unassembled WGS sequence"/>
</dbReference>
<keyword evidence="1" id="KW-0472">Membrane</keyword>
<proteinExistence type="predicted"/>
<protein>
    <submittedName>
        <fullName evidence="2">Pilin</fullName>
    </submittedName>
</protein>
<organism evidence="2 3">
    <name type="scientific">Hamadaea flava</name>
    <dbReference type="NCBI Taxonomy" id="1742688"/>
    <lineage>
        <taxon>Bacteria</taxon>
        <taxon>Bacillati</taxon>
        <taxon>Actinomycetota</taxon>
        <taxon>Actinomycetes</taxon>
        <taxon>Micromonosporales</taxon>
        <taxon>Micromonosporaceae</taxon>
        <taxon>Hamadaea</taxon>
    </lineage>
</organism>
<comment type="caution">
    <text evidence="2">The sequence shown here is derived from an EMBL/GenBank/DDBJ whole genome shotgun (WGS) entry which is preliminary data.</text>
</comment>
<evidence type="ECO:0000313" key="3">
    <source>
        <dbReference type="Proteomes" id="UP001595816"/>
    </source>
</evidence>
<dbReference type="RefSeq" id="WP_253754513.1">
    <property type="nucleotide sequence ID" value="NZ_JAMZDZ010000001.1"/>
</dbReference>
<dbReference type="Pfam" id="PF18895">
    <property type="entry name" value="T4SS_pilin"/>
    <property type="match status" value="1"/>
</dbReference>
<evidence type="ECO:0000256" key="1">
    <source>
        <dbReference type="SAM" id="Phobius"/>
    </source>
</evidence>
<keyword evidence="3" id="KW-1185">Reference proteome</keyword>
<dbReference type="InterPro" id="IPR043993">
    <property type="entry name" value="T4SS_pilin"/>
</dbReference>
<keyword evidence="1" id="KW-1133">Transmembrane helix</keyword>
<accession>A0ABV8LJR1</accession>
<name>A0ABV8LJR1_9ACTN</name>
<feature type="transmembrane region" description="Helical" evidence="1">
    <location>
        <begin position="29"/>
        <end position="52"/>
    </location>
</feature>
<feature type="transmembrane region" description="Helical" evidence="1">
    <location>
        <begin position="73"/>
        <end position="91"/>
    </location>
</feature>
<dbReference type="EMBL" id="JBHSAY010000006">
    <property type="protein sequence ID" value="MFC4131205.1"/>
    <property type="molecule type" value="Genomic_DNA"/>
</dbReference>
<sequence>MHTLNLLLSAADPDAGTKALSAIIENARGWVVGIIAAVATLFLVIAGLRHVTAGGDPAEVEKAKDAFKNALKGYALAALAPIVMQILIGLLP</sequence>
<keyword evidence="1" id="KW-0812">Transmembrane</keyword>
<reference evidence="3" key="1">
    <citation type="journal article" date="2019" name="Int. J. Syst. Evol. Microbiol.">
        <title>The Global Catalogue of Microorganisms (GCM) 10K type strain sequencing project: providing services to taxonomists for standard genome sequencing and annotation.</title>
        <authorList>
            <consortium name="The Broad Institute Genomics Platform"/>
            <consortium name="The Broad Institute Genome Sequencing Center for Infectious Disease"/>
            <person name="Wu L."/>
            <person name="Ma J."/>
        </authorList>
    </citation>
    <scope>NUCLEOTIDE SEQUENCE [LARGE SCALE GENOMIC DNA]</scope>
    <source>
        <strain evidence="3">CGMCC 4.7289</strain>
    </source>
</reference>
<evidence type="ECO:0000313" key="2">
    <source>
        <dbReference type="EMBL" id="MFC4131205.1"/>
    </source>
</evidence>
<gene>
    <name evidence="2" type="ORF">ACFOZ4_11380</name>
</gene>